<evidence type="ECO:0000313" key="3">
    <source>
        <dbReference type="Proteomes" id="UP000179164"/>
    </source>
</evidence>
<protein>
    <recommendedName>
        <fullName evidence="1">Glycosyltransferase 2-like domain-containing protein</fullName>
    </recommendedName>
</protein>
<reference evidence="2 3" key="1">
    <citation type="journal article" date="2016" name="Nat. Commun.">
        <title>Thousands of microbial genomes shed light on interconnected biogeochemical processes in an aquifer system.</title>
        <authorList>
            <person name="Anantharaman K."/>
            <person name="Brown C.T."/>
            <person name="Hug L.A."/>
            <person name="Sharon I."/>
            <person name="Castelle C.J."/>
            <person name="Probst A.J."/>
            <person name="Thomas B.C."/>
            <person name="Singh A."/>
            <person name="Wilkins M.J."/>
            <person name="Karaoz U."/>
            <person name="Brodie E.L."/>
            <person name="Williams K.H."/>
            <person name="Hubbard S.S."/>
            <person name="Banfield J.F."/>
        </authorList>
    </citation>
    <scope>NUCLEOTIDE SEQUENCE [LARGE SCALE GENOMIC DNA]</scope>
</reference>
<dbReference type="SUPFAM" id="SSF53448">
    <property type="entry name" value="Nucleotide-diphospho-sugar transferases"/>
    <property type="match status" value="1"/>
</dbReference>
<organism evidence="2 3">
    <name type="scientific">Candidatus Kerfeldbacteria bacterium RIFCSPLOWO2_01_FULL_48_11</name>
    <dbReference type="NCBI Taxonomy" id="1798543"/>
    <lineage>
        <taxon>Bacteria</taxon>
        <taxon>Candidatus Kerfeldiibacteriota</taxon>
    </lineage>
</organism>
<dbReference type="STRING" id="1798543.A2898_05425"/>
<dbReference type="Gene3D" id="3.90.550.10">
    <property type="entry name" value="Spore Coat Polysaccharide Biosynthesis Protein SpsA, Chain A"/>
    <property type="match status" value="1"/>
</dbReference>
<dbReference type="Proteomes" id="UP000179164">
    <property type="component" value="Unassembled WGS sequence"/>
</dbReference>
<evidence type="ECO:0000313" key="2">
    <source>
        <dbReference type="EMBL" id="OGY82445.1"/>
    </source>
</evidence>
<dbReference type="PANTHER" id="PTHR10859:SF91">
    <property type="entry name" value="DOLICHYL-PHOSPHATE BETA-GLUCOSYLTRANSFERASE"/>
    <property type="match status" value="1"/>
</dbReference>
<gene>
    <name evidence="2" type="ORF">A2898_05425</name>
</gene>
<evidence type="ECO:0000259" key="1">
    <source>
        <dbReference type="Pfam" id="PF00535"/>
    </source>
</evidence>
<dbReference type="Pfam" id="PF00535">
    <property type="entry name" value="Glycos_transf_2"/>
    <property type="match status" value="1"/>
</dbReference>
<dbReference type="EMBL" id="MHKE01000020">
    <property type="protein sequence ID" value="OGY82445.1"/>
    <property type="molecule type" value="Genomic_DNA"/>
</dbReference>
<dbReference type="GO" id="GO:0006487">
    <property type="term" value="P:protein N-linked glycosylation"/>
    <property type="evidence" value="ECO:0007669"/>
    <property type="project" value="TreeGrafter"/>
</dbReference>
<sequence>MNAQPTSPYQFTLVLPLYNEGGGLAIQLGYIYRTLCNGAFRFQMILIDDCSTDETTHIAHAFAQGKDSVFVVRHERNQGRGATVMDGFMRATSDVVGFMDVDCEVSPVYLLEFVSDLLEGTTDIITGHRIYKFSVSRMPRTIASIGYRMIVRALLDIKFKDTETGYKLFRRTSFLRIAPYLKEKGWFWDTEVMAIANLAKLRVEERPVLFIRNVAKRSSVHLVSDTLTYFKSLMRFRVRRKSLVKELAL</sequence>
<accession>A0A1G2B0F4</accession>
<name>A0A1G2B0F4_9BACT</name>
<dbReference type="PANTHER" id="PTHR10859">
    <property type="entry name" value="GLYCOSYL TRANSFERASE"/>
    <property type="match status" value="1"/>
</dbReference>
<proteinExistence type="predicted"/>
<feature type="domain" description="Glycosyltransferase 2-like" evidence="1">
    <location>
        <begin position="13"/>
        <end position="174"/>
    </location>
</feature>
<dbReference type="InterPro" id="IPR029044">
    <property type="entry name" value="Nucleotide-diphossugar_trans"/>
</dbReference>
<dbReference type="AlphaFoldDB" id="A0A1G2B0F4"/>
<comment type="caution">
    <text evidence="2">The sequence shown here is derived from an EMBL/GenBank/DDBJ whole genome shotgun (WGS) entry which is preliminary data.</text>
</comment>
<dbReference type="InterPro" id="IPR001173">
    <property type="entry name" value="Glyco_trans_2-like"/>
</dbReference>